<dbReference type="OrthoDB" id="7876219at2"/>
<feature type="signal peptide" evidence="1">
    <location>
        <begin position="1"/>
        <end position="22"/>
    </location>
</feature>
<comment type="caution">
    <text evidence="2">The sequence shown here is derived from an EMBL/GenBank/DDBJ whole genome shotgun (WGS) entry which is preliminary data.</text>
</comment>
<accession>A0A2T0VW25</accession>
<keyword evidence="1" id="KW-0732">Signal</keyword>
<dbReference type="RefSeq" id="WP_106358538.1">
    <property type="nucleotide sequence ID" value="NZ_PKFN01000010.1"/>
</dbReference>
<keyword evidence="3" id="KW-1185">Reference proteome</keyword>
<protein>
    <submittedName>
        <fullName evidence="2">Uncharacterized protein</fullName>
    </submittedName>
</protein>
<sequence length="110" mass="11230">MSIKKIALAAATVAALGSAASAESYFELGENLDATSILDLGIVRAEGDGVVEIYKSASGEIGTLIGTESVHAGANSDVRVNVGGTPLNKVIALLKVDGQVVAQQDYDIVR</sequence>
<dbReference type="AlphaFoldDB" id="A0A2T0VW25"/>
<gene>
    <name evidence="2" type="ORF">CLV80_11054</name>
</gene>
<evidence type="ECO:0000256" key="1">
    <source>
        <dbReference type="SAM" id="SignalP"/>
    </source>
</evidence>
<reference evidence="2 3" key="1">
    <citation type="submission" date="2018-03" db="EMBL/GenBank/DDBJ databases">
        <title>Genomic Encyclopedia of Archaeal and Bacterial Type Strains, Phase II (KMG-II): from individual species to whole genera.</title>
        <authorList>
            <person name="Goeker M."/>
        </authorList>
    </citation>
    <scope>NUCLEOTIDE SEQUENCE [LARGE SCALE GENOMIC DNA]</scope>
    <source>
        <strain evidence="2 3">DSM 101533</strain>
    </source>
</reference>
<feature type="chain" id="PRO_5015703030" evidence="1">
    <location>
        <begin position="23"/>
        <end position="110"/>
    </location>
</feature>
<evidence type="ECO:0000313" key="2">
    <source>
        <dbReference type="EMBL" id="PRY75968.1"/>
    </source>
</evidence>
<dbReference type="EMBL" id="PVTP01000010">
    <property type="protein sequence ID" value="PRY75968.1"/>
    <property type="molecule type" value="Genomic_DNA"/>
</dbReference>
<proteinExistence type="predicted"/>
<evidence type="ECO:0000313" key="3">
    <source>
        <dbReference type="Proteomes" id="UP000238007"/>
    </source>
</evidence>
<dbReference type="Proteomes" id="UP000238007">
    <property type="component" value="Unassembled WGS sequence"/>
</dbReference>
<name>A0A2T0VW25_9RHOB</name>
<organism evidence="2 3">
    <name type="scientific">Yoonia maritima</name>
    <dbReference type="NCBI Taxonomy" id="1435347"/>
    <lineage>
        <taxon>Bacteria</taxon>
        <taxon>Pseudomonadati</taxon>
        <taxon>Pseudomonadota</taxon>
        <taxon>Alphaproteobacteria</taxon>
        <taxon>Rhodobacterales</taxon>
        <taxon>Paracoccaceae</taxon>
        <taxon>Yoonia</taxon>
    </lineage>
</organism>